<dbReference type="GO" id="GO:0006508">
    <property type="term" value="P:proteolysis"/>
    <property type="evidence" value="ECO:0007669"/>
    <property type="project" value="InterPro"/>
</dbReference>
<gene>
    <name evidence="5" type="ORF">ANCDUO_21478</name>
</gene>
<keyword evidence="1" id="KW-0031">Aminopeptidase</keyword>
<evidence type="ECO:0000256" key="1">
    <source>
        <dbReference type="ARBA" id="ARBA00022438"/>
    </source>
</evidence>
<protein>
    <recommendedName>
        <fullName evidence="4">Dipeptidylpeptidase IV N-terminal domain-containing protein</fullName>
    </recommendedName>
</protein>
<reference evidence="5 6" key="1">
    <citation type="submission" date="2013-12" db="EMBL/GenBank/DDBJ databases">
        <title>Draft genome of the parsitic nematode Ancylostoma duodenale.</title>
        <authorList>
            <person name="Mitreva M."/>
        </authorList>
    </citation>
    <scope>NUCLEOTIDE SEQUENCE [LARGE SCALE GENOMIC DNA]</scope>
    <source>
        <strain evidence="5 6">Zhejiang</strain>
    </source>
</reference>
<dbReference type="InterPro" id="IPR002469">
    <property type="entry name" value="Peptidase_S9B_N"/>
</dbReference>
<proteinExistence type="predicted"/>
<keyword evidence="6" id="KW-1185">Reference proteome</keyword>
<keyword evidence="2" id="KW-0720">Serine protease</keyword>
<dbReference type="GO" id="GO:0004177">
    <property type="term" value="F:aminopeptidase activity"/>
    <property type="evidence" value="ECO:0007669"/>
    <property type="project" value="UniProtKB-KW"/>
</dbReference>
<feature type="domain" description="Dipeptidylpeptidase IV N-terminal" evidence="4">
    <location>
        <begin position="15"/>
        <end position="150"/>
    </location>
</feature>
<dbReference type="AlphaFoldDB" id="A0A0C2BWW3"/>
<dbReference type="OrthoDB" id="16520at2759"/>
<dbReference type="Gene3D" id="2.140.10.30">
    <property type="entry name" value="Dipeptidylpeptidase IV, N-terminal domain"/>
    <property type="match status" value="1"/>
</dbReference>
<sequence length="154" mass="18109">LFSFRLINRVGITKTDSEEQKFIQWNPTGDDYIFWQDGHLYYSESVNSAKSVRISDGRPNWDHGSTGALWSVKGQKLAFLSHDKTKQKSIYMTSYSKKEKYPIVVELEYPKTHEKQPQAIVVNIWDKKTRSLKQMDVQLRNRKSETDSVLRHLR</sequence>
<name>A0A0C2BWW3_9BILA</name>
<dbReference type="Pfam" id="PF00930">
    <property type="entry name" value="DPPIV_N"/>
    <property type="match status" value="1"/>
</dbReference>
<organism evidence="5 6">
    <name type="scientific">Ancylostoma duodenale</name>
    <dbReference type="NCBI Taxonomy" id="51022"/>
    <lineage>
        <taxon>Eukaryota</taxon>
        <taxon>Metazoa</taxon>
        <taxon>Ecdysozoa</taxon>
        <taxon>Nematoda</taxon>
        <taxon>Chromadorea</taxon>
        <taxon>Rhabditida</taxon>
        <taxon>Rhabditina</taxon>
        <taxon>Rhabditomorpha</taxon>
        <taxon>Strongyloidea</taxon>
        <taxon>Ancylostomatidae</taxon>
        <taxon>Ancylostomatinae</taxon>
        <taxon>Ancylostoma</taxon>
    </lineage>
</organism>
<dbReference type="GO" id="GO:0005886">
    <property type="term" value="C:plasma membrane"/>
    <property type="evidence" value="ECO:0007669"/>
    <property type="project" value="TreeGrafter"/>
</dbReference>
<dbReference type="PANTHER" id="PTHR11731">
    <property type="entry name" value="PROTEASE FAMILY S9B,C DIPEPTIDYL-PEPTIDASE IV-RELATED"/>
    <property type="match status" value="1"/>
</dbReference>
<evidence type="ECO:0000256" key="2">
    <source>
        <dbReference type="ARBA" id="ARBA00022825"/>
    </source>
</evidence>
<evidence type="ECO:0000313" key="6">
    <source>
        <dbReference type="Proteomes" id="UP000054047"/>
    </source>
</evidence>
<keyword evidence="3" id="KW-0325">Glycoprotein</keyword>
<keyword evidence="1" id="KW-0645">Protease</keyword>
<evidence type="ECO:0000313" key="5">
    <source>
        <dbReference type="EMBL" id="KIH48453.1"/>
    </source>
</evidence>
<dbReference type="PANTHER" id="PTHR11731:SF200">
    <property type="entry name" value="DIPEPTIDYL PEPTIDASE 10, ISOFORM B"/>
    <property type="match status" value="1"/>
</dbReference>
<evidence type="ECO:0000259" key="4">
    <source>
        <dbReference type="Pfam" id="PF00930"/>
    </source>
</evidence>
<keyword evidence="1" id="KW-0378">Hydrolase</keyword>
<dbReference type="GO" id="GO:0008236">
    <property type="term" value="F:serine-type peptidase activity"/>
    <property type="evidence" value="ECO:0007669"/>
    <property type="project" value="UniProtKB-KW"/>
</dbReference>
<dbReference type="Proteomes" id="UP000054047">
    <property type="component" value="Unassembled WGS sequence"/>
</dbReference>
<dbReference type="EMBL" id="KN759485">
    <property type="protein sequence ID" value="KIH48453.1"/>
    <property type="molecule type" value="Genomic_DNA"/>
</dbReference>
<accession>A0A0C2BWW3</accession>
<dbReference type="InterPro" id="IPR050278">
    <property type="entry name" value="Serine_Prot_S9B/DPPIV"/>
</dbReference>
<evidence type="ECO:0000256" key="3">
    <source>
        <dbReference type="ARBA" id="ARBA00023180"/>
    </source>
</evidence>
<dbReference type="SUPFAM" id="SSF82171">
    <property type="entry name" value="DPP6 N-terminal domain-like"/>
    <property type="match status" value="1"/>
</dbReference>
<feature type="non-terminal residue" evidence="5">
    <location>
        <position position="1"/>
    </location>
</feature>
<dbReference type="GO" id="GO:0008239">
    <property type="term" value="F:dipeptidyl-peptidase activity"/>
    <property type="evidence" value="ECO:0007669"/>
    <property type="project" value="TreeGrafter"/>
</dbReference>